<evidence type="ECO:0000313" key="2">
    <source>
        <dbReference type="Proteomes" id="UP001165960"/>
    </source>
</evidence>
<evidence type="ECO:0000313" key="1">
    <source>
        <dbReference type="EMBL" id="KAJ9048511.1"/>
    </source>
</evidence>
<reference evidence="1" key="1">
    <citation type="submission" date="2022-04" db="EMBL/GenBank/DDBJ databases">
        <title>Genome of the entomopathogenic fungus Entomophthora muscae.</title>
        <authorList>
            <person name="Elya C."/>
            <person name="Lovett B.R."/>
            <person name="Lee E."/>
            <person name="Macias A.M."/>
            <person name="Hajek A.E."/>
            <person name="De Bivort B.L."/>
            <person name="Kasson M.T."/>
            <person name="De Fine Licht H.H."/>
            <person name="Stajich J.E."/>
        </authorList>
    </citation>
    <scope>NUCLEOTIDE SEQUENCE</scope>
    <source>
        <strain evidence="1">Berkeley</strain>
    </source>
</reference>
<dbReference type="Proteomes" id="UP001165960">
    <property type="component" value="Unassembled WGS sequence"/>
</dbReference>
<sequence>MVFNSNNIFNSASDQASSSQASFNGGKAQNMEASAYTQAFESGNKEADLYLTPGPKNTISIYGITTKKNKV</sequence>
<proteinExistence type="predicted"/>
<comment type="caution">
    <text evidence="1">The sequence shown here is derived from an EMBL/GenBank/DDBJ whole genome shotgun (WGS) entry which is preliminary data.</text>
</comment>
<name>A0ACC2REI6_9FUNG</name>
<organism evidence="1 2">
    <name type="scientific">Entomophthora muscae</name>
    <dbReference type="NCBI Taxonomy" id="34485"/>
    <lineage>
        <taxon>Eukaryota</taxon>
        <taxon>Fungi</taxon>
        <taxon>Fungi incertae sedis</taxon>
        <taxon>Zoopagomycota</taxon>
        <taxon>Entomophthoromycotina</taxon>
        <taxon>Entomophthoromycetes</taxon>
        <taxon>Entomophthorales</taxon>
        <taxon>Entomophthoraceae</taxon>
        <taxon>Entomophthora</taxon>
    </lineage>
</organism>
<protein>
    <submittedName>
        <fullName evidence="1">Uncharacterized protein</fullName>
    </submittedName>
</protein>
<dbReference type="EMBL" id="QTSX02007385">
    <property type="protein sequence ID" value="KAJ9048511.1"/>
    <property type="molecule type" value="Genomic_DNA"/>
</dbReference>
<keyword evidence="2" id="KW-1185">Reference proteome</keyword>
<accession>A0ACC2REI6</accession>
<gene>
    <name evidence="1" type="ORF">DSO57_1034375</name>
</gene>